<dbReference type="PANTHER" id="PTHR33154">
    <property type="entry name" value="TRANSCRIPTIONAL REGULATOR, ARSR FAMILY"/>
    <property type="match status" value="1"/>
</dbReference>
<evidence type="ECO:0000259" key="5">
    <source>
        <dbReference type="PROSITE" id="PS50987"/>
    </source>
</evidence>
<keyword evidence="1" id="KW-0805">Transcription regulation</keyword>
<dbReference type="SMART" id="SM00418">
    <property type="entry name" value="HTH_ARSR"/>
    <property type="match status" value="1"/>
</dbReference>
<evidence type="ECO:0000256" key="3">
    <source>
        <dbReference type="ARBA" id="ARBA00023163"/>
    </source>
</evidence>
<proteinExistence type="predicted"/>
<dbReference type="Proteomes" id="UP001172708">
    <property type="component" value="Unassembled WGS sequence"/>
</dbReference>
<accession>A0ABT8GG28</accession>
<dbReference type="EMBL" id="JAUHQA010000001">
    <property type="protein sequence ID" value="MDN4480380.1"/>
    <property type="molecule type" value="Genomic_DNA"/>
</dbReference>
<dbReference type="Gene3D" id="1.10.10.10">
    <property type="entry name" value="Winged helix-like DNA-binding domain superfamily/Winged helix DNA-binding domain"/>
    <property type="match status" value="1"/>
</dbReference>
<dbReference type="PROSITE" id="PS50987">
    <property type="entry name" value="HTH_ARSR_2"/>
    <property type="match status" value="1"/>
</dbReference>
<dbReference type="SUPFAM" id="SSF46785">
    <property type="entry name" value="Winged helix' DNA-binding domain"/>
    <property type="match status" value="1"/>
</dbReference>
<dbReference type="InterPro" id="IPR036390">
    <property type="entry name" value="WH_DNA-bd_sf"/>
</dbReference>
<evidence type="ECO:0000256" key="4">
    <source>
        <dbReference type="SAM" id="MobiDB-lite"/>
    </source>
</evidence>
<evidence type="ECO:0000256" key="2">
    <source>
        <dbReference type="ARBA" id="ARBA00023125"/>
    </source>
</evidence>
<organism evidence="6 7">
    <name type="scientific">Demequina muriae</name>
    <dbReference type="NCBI Taxonomy" id="3051664"/>
    <lineage>
        <taxon>Bacteria</taxon>
        <taxon>Bacillati</taxon>
        <taxon>Actinomycetota</taxon>
        <taxon>Actinomycetes</taxon>
        <taxon>Micrococcales</taxon>
        <taxon>Demequinaceae</taxon>
        <taxon>Demequina</taxon>
    </lineage>
</organism>
<feature type="region of interest" description="Disordered" evidence="4">
    <location>
        <begin position="1"/>
        <end position="27"/>
    </location>
</feature>
<evidence type="ECO:0000313" key="7">
    <source>
        <dbReference type="Proteomes" id="UP001172708"/>
    </source>
</evidence>
<dbReference type="InterPro" id="IPR001845">
    <property type="entry name" value="HTH_ArsR_DNA-bd_dom"/>
</dbReference>
<gene>
    <name evidence="6" type="ORF">QQX02_05520</name>
</gene>
<keyword evidence="7" id="KW-1185">Reference proteome</keyword>
<dbReference type="InterPro" id="IPR036388">
    <property type="entry name" value="WH-like_DNA-bd_sf"/>
</dbReference>
<dbReference type="InterPro" id="IPR051081">
    <property type="entry name" value="HTH_MetalResp_TranReg"/>
</dbReference>
<keyword evidence="3" id="KW-0804">Transcription</keyword>
<protein>
    <submittedName>
        <fullName evidence="6">Metalloregulator ArsR/SmtB family transcription factor</fullName>
    </submittedName>
</protein>
<evidence type="ECO:0000256" key="1">
    <source>
        <dbReference type="ARBA" id="ARBA00023015"/>
    </source>
</evidence>
<evidence type="ECO:0000313" key="6">
    <source>
        <dbReference type="EMBL" id="MDN4480380.1"/>
    </source>
</evidence>
<name>A0ABT8GG28_9MICO</name>
<dbReference type="PANTHER" id="PTHR33154:SF33">
    <property type="entry name" value="TRANSCRIPTIONAL REPRESSOR SDPR"/>
    <property type="match status" value="1"/>
</dbReference>
<dbReference type="PRINTS" id="PR00778">
    <property type="entry name" value="HTHARSR"/>
</dbReference>
<dbReference type="Pfam" id="PF12840">
    <property type="entry name" value="HTH_20"/>
    <property type="match status" value="1"/>
</dbReference>
<keyword evidence="2" id="KW-0238">DNA-binding</keyword>
<comment type="caution">
    <text evidence="6">The sequence shown here is derived from an EMBL/GenBank/DDBJ whole genome shotgun (WGS) entry which is preliminary data.</text>
</comment>
<sequence length="130" mass="13725">MPEATTVTPGRLGSARQEAEAGMAPRPVTTAEDLAEQIEAHADLQRVLTALAHPARRFLLDLLIPGGTTAGDLAASVAVNFGISTKRGSQHLQVLADAGLVDVDADGPRRHYRLRPGGSDAVIEWLAQLE</sequence>
<dbReference type="CDD" id="cd00090">
    <property type="entry name" value="HTH_ARSR"/>
    <property type="match status" value="1"/>
</dbReference>
<dbReference type="InterPro" id="IPR011991">
    <property type="entry name" value="ArsR-like_HTH"/>
</dbReference>
<reference evidence="6" key="1">
    <citation type="submission" date="2023-06" db="EMBL/GenBank/DDBJ databases">
        <title>Egi l300058.</title>
        <authorList>
            <person name="Gao L."/>
            <person name="Fang B.-Z."/>
            <person name="Li W.-J."/>
        </authorList>
    </citation>
    <scope>NUCLEOTIDE SEQUENCE</scope>
    <source>
        <strain evidence="6">EGI L300058</strain>
    </source>
</reference>
<feature type="domain" description="HTH arsR-type" evidence="5">
    <location>
        <begin position="34"/>
        <end position="130"/>
    </location>
</feature>